<evidence type="ECO:0000313" key="2">
    <source>
        <dbReference type="EMBL" id="KAF2248248.1"/>
    </source>
</evidence>
<feature type="compositionally biased region" description="Polar residues" evidence="1">
    <location>
        <begin position="161"/>
        <end position="172"/>
    </location>
</feature>
<feature type="compositionally biased region" description="Polar residues" evidence="1">
    <location>
        <begin position="303"/>
        <end position="321"/>
    </location>
</feature>
<dbReference type="OrthoDB" id="3796126at2759"/>
<feature type="compositionally biased region" description="Polar residues" evidence="1">
    <location>
        <begin position="784"/>
        <end position="803"/>
    </location>
</feature>
<feature type="region of interest" description="Disordered" evidence="1">
    <location>
        <begin position="774"/>
        <end position="858"/>
    </location>
</feature>
<protein>
    <submittedName>
        <fullName evidence="2">Uncharacterized protein</fullName>
    </submittedName>
</protein>
<organism evidence="2 3">
    <name type="scientific">Trematosphaeria pertusa</name>
    <dbReference type="NCBI Taxonomy" id="390896"/>
    <lineage>
        <taxon>Eukaryota</taxon>
        <taxon>Fungi</taxon>
        <taxon>Dikarya</taxon>
        <taxon>Ascomycota</taxon>
        <taxon>Pezizomycotina</taxon>
        <taxon>Dothideomycetes</taxon>
        <taxon>Pleosporomycetidae</taxon>
        <taxon>Pleosporales</taxon>
        <taxon>Massarineae</taxon>
        <taxon>Trematosphaeriaceae</taxon>
        <taxon>Trematosphaeria</taxon>
    </lineage>
</organism>
<name>A0A6A6IDW3_9PLEO</name>
<dbReference type="GeneID" id="54586747"/>
<feature type="region of interest" description="Disordered" evidence="1">
    <location>
        <begin position="430"/>
        <end position="453"/>
    </location>
</feature>
<feature type="compositionally biased region" description="Basic and acidic residues" evidence="1">
    <location>
        <begin position="137"/>
        <end position="154"/>
    </location>
</feature>
<feature type="compositionally biased region" description="Polar residues" evidence="1">
    <location>
        <begin position="215"/>
        <end position="224"/>
    </location>
</feature>
<gene>
    <name evidence="2" type="ORF">BU26DRAFT_565652</name>
</gene>
<feature type="compositionally biased region" description="Basic and acidic residues" evidence="1">
    <location>
        <begin position="827"/>
        <end position="836"/>
    </location>
</feature>
<dbReference type="EMBL" id="ML987196">
    <property type="protein sequence ID" value="KAF2248248.1"/>
    <property type="molecule type" value="Genomic_DNA"/>
</dbReference>
<feature type="compositionally biased region" description="Basic and acidic residues" evidence="1">
    <location>
        <begin position="444"/>
        <end position="453"/>
    </location>
</feature>
<evidence type="ECO:0000313" key="3">
    <source>
        <dbReference type="Proteomes" id="UP000800094"/>
    </source>
</evidence>
<feature type="compositionally biased region" description="Basic and acidic residues" evidence="1">
    <location>
        <begin position="34"/>
        <end position="45"/>
    </location>
</feature>
<feature type="region of interest" description="Disordered" evidence="1">
    <location>
        <begin position="1"/>
        <end position="366"/>
    </location>
</feature>
<feature type="compositionally biased region" description="Basic and acidic residues" evidence="1">
    <location>
        <begin position="173"/>
        <end position="200"/>
    </location>
</feature>
<feature type="compositionally biased region" description="Polar residues" evidence="1">
    <location>
        <begin position="77"/>
        <end position="86"/>
    </location>
</feature>
<evidence type="ECO:0000256" key="1">
    <source>
        <dbReference type="SAM" id="MobiDB-lite"/>
    </source>
</evidence>
<proteinExistence type="predicted"/>
<feature type="compositionally biased region" description="Polar residues" evidence="1">
    <location>
        <begin position="577"/>
        <end position="593"/>
    </location>
</feature>
<feature type="region of interest" description="Disordered" evidence="1">
    <location>
        <begin position="577"/>
        <end position="598"/>
    </location>
</feature>
<keyword evidence="3" id="KW-1185">Reference proteome</keyword>
<reference evidence="2" key="1">
    <citation type="journal article" date="2020" name="Stud. Mycol.">
        <title>101 Dothideomycetes genomes: a test case for predicting lifestyles and emergence of pathogens.</title>
        <authorList>
            <person name="Haridas S."/>
            <person name="Albert R."/>
            <person name="Binder M."/>
            <person name="Bloem J."/>
            <person name="Labutti K."/>
            <person name="Salamov A."/>
            <person name="Andreopoulos B."/>
            <person name="Baker S."/>
            <person name="Barry K."/>
            <person name="Bills G."/>
            <person name="Bluhm B."/>
            <person name="Cannon C."/>
            <person name="Castanera R."/>
            <person name="Culley D."/>
            <person name="Daum C."/>
            <person name="Ezra D."/>
            <person name="Gonzalez J."/>
            <person name="Henrissat B."/>
            <person name="Kuo A."/>
            <person name="Liang C."/>
            <person name="Lipzen A."/>
            <person name="Lutzoni F."/>
            <person name="Magnuson J."/>
            <person name="Mondo S."/>
            <person name="Nolan M."/>
            <person name="Ohm R."/>
            <person name="Pangilinan J."/>
            <person name="Park H.-J."/>
            <person name="Ramirez L."/>
            <person name="Alfaro M."/>
            <person name="Sun H."/>
            <person name="Tritt A."/>
            <person name="Yoshinaga Y."/>
            <person name="Zwiers L.-H."/>
            <person name="Turgeon B."/>
            <person name="Goodwin S."/>
            <person name="Spatafora J."/>
            <person name="Crous P."/>
            <person name="Grigoriev I."/>
        </authorList>
    </citation>
    <scope>NUCLEOTIDE SEQUENCE</scope>
    <source>
        <strain evidence="2">CBS 122368</strain>
    </source>
</reference>
<dbReference type="AlphaFoldDB" id="A0A6A6IDW3"/>
<dbReference type="Proteomes" id="UP000800094">
    <property type="component" value="Unassembled WGS sequence"/>
</dbReference>
<sequence length="898" mass="99584">MASQYPEYKRRPPPIEIPRAVPGPNAFAIAAKQDASDRRREDKPSQRQSPTRSSDNTPFPFPLRDGSGDATRLPPKSRSSAITTFASLMDQARGSSPRKSEHSSTVSRHGSTTRSRHSERSYLSAASRKGQLGGLGEENKTSRGELEAQSERKFFKMMGQIPQTPANPQSQSPERRVITNDMRDRSRDSEASRSEREEPMNKSPRKKFFGMSFPTFKSSANASTPPMPSKAAQILGSSPPKTRRFSPRPSKSGGDFAAPRSDTAKSLPAKLYNQHTHNRRPNHGGPSRSRVRASSRRSPPRELQSSSVNVGGSLEESSSEQAKPPTPPEKDTPPEGRMLSEGIPLSWYLRGPQSPEGPEEHEDLVDTGMKLHVPSVQKLDPIPSGGGESPTKFCPFDAEDHAKLIEGQRVFSAYGEVDYVTDEQDRNVGAPLETGGLDVAQTPEPKRWSEDRHIQRTPLSTRLRSSPVQLLQPTVYKPMKSPVRAVDDESSRKTAEDVAVFVFPPKSRPINSPENPSRGSIGVIFQGSATEIDPDSKVAQKINARLGEASRLPNDPGLATQVTQELRCDEQQALYTQNGQQSYLQPEQSSSRLTDMLSGVSPSRVDFTNEFQPNCPSAVPSPLNREPGQHHPMTLEMDAQGALGDLQVPQALANHFYMTNEHVDIACKAIWDSIKERGNLQTEQTRAFSSKQEQLSLLVEQQFEDIKLQIEKLSEKADHTYDQNHNINVQLDKLLEFIKAEIVAPLTSQSKKVTAMEQSIEELQKAFQELRQSEQKKTLAVGQPSPQRSQPTFALPNQRSQPSFPGFYDSSDAGRDSATRMTPAQSEMRRYGDQHWARPTHGQYSQHSRDANHPFSATNPYNNGVAQLGHGFMGGFPPYGYSPNTPEQHYPFNQGPHK</sequence>
<accession>A0A6A6IDW3</accession>
<feature type="compositionally biased region" description="Low complexity" evidence="1">
    <location>
        <begin position="103"/>
        <end position="113"/>
    </location>
</feature>
<dbReference type="RefSeq" id="XP_033683252.1">
    <property type="nucleotide sequence ID" value="XM_033833417.1"/>
</dbReference>
<feature type="compositionally biased region" description="Polar residues" evidence="1">
    <location>
        <begin position="46"/>
        <end position="57"/>
    </location>
</feature>